<evidence type="ECO:0000256" key="2">
    <source>
        <dbReference type="ARBA" id="ARBA00034078"/>
    </source>
</evidence>
<dbReference type="InterPro" id="IPR017927">
    <property type="entry name" value="FAD-bd_FR_type"/>
</dbReference>
<feature type="transmembrane region" description="Helical" evidence="3">
    <location>
        <begin position="168"/>
        <end position="185"/>
    </location>
</feature>
<sequence length="635" mass="70289">MSVDPQSIDIPYEQPSAGLACGTVVLFAVVVTGYAALWLAAALELMPLPLTSVPATILAYLSFTVMHDAGHGSLAQGEQRYLVIERTIGWVASIPFLIVPFSFFTRIHDHHHAFTNHPDKDPDQWVSGANLWQALPQALTLLPHYAYHGLVRLRHDHNMRASWPSSTIYWLAMATVMVAMVAQGYGAELWWLLVLPMCAASVLLALLFDWVPHRPNLHQGRYQNTRIYLGFGLRWLTLGQNYHLIHHLYPKLPWYRYRQVFEQIRPQLEQQQANIDQISGLRKPFSLSHPSTNAVLTGVVITLPLVKRYRVCVDAIELSFDLSGVDGFDFAAGQYITLSTQIDNTTVTRSYSIVSPPGAHSLAIAVKRKDGGLLSCYLHDHARIGMRFTIAGPYGDFVLPSALETGSASTSVDLLLVAVGSGITPMLTLITTALECYRGKISLLVSHRATANGLYMKQLDRLVQHHPQRLHITTVWTEQRNRIGCTDIEFAAKGMLIDKCHAYVCGPAALQQLCINVWTAMGLAAERQHCETFELPMDAPQGERHQVVVTLRNGCRHQLTVAENQTVLGVARAQGIDLPSACGNGHCGSCLVQKQQGDDVLLAPNCAGLLVNERQQGKTLLCQCQPRTNLLLSEL</sequence>
<accession>A0A6H1UDE4</accession>
<dbReference type="KEGG" id="fes:HER31_09590"/>
<dbReference type="Gene3D" id="3.10.20.30">
    <property type="match status" value="1"/>
</dbReference>
<dbReference type="InterPro" id="IPR039261">
    <property type="entry name" value="FNR_nucleotide-bd"/>
</dbReference>
<dbReference type="EMBL" id="CP051180">
    <property type="protein sequence ID" value="QIZ77105.1"/>
    <property type="molecule type" value="Genomic_DNA"/>
</dbReference>
<dbReference type="PANTHER" id="PTHR47354">
    <property type="entry name" value="NADH OXIDOREDUCTASE HCR"/>
    <property type="match status" value="1"/>
</dbReference>
<evidence type="ECO:0000256" key="1">
    <source>
        <dbReference type="ARBA" id="ARBA00023075"/>
    </source>
</evidence>
<proteinExistence type="predicted"/>
<dbReference type="Pfam" id="PF00487">
    <property type="entry name" value="FA_desaturase"/>
    <property type="match status" value="1"/>
</dbReference>
<dbReference type="Pfam" id="PF00970">
    <property type="entry name" value="FAD_binding_6"/>
    <property type="match status" value="1"/>
</dbReference>
<feature type="domain" description="2Fe-2S ferredoxin-type" evidence="4">
    <location>
        <begin position="545"/>
        <end position="635"/>
    </location>
</feature>
<dbReference type="GO" id="GO:0006629">
    <property type="term" value="P:lipid metabolic process"/>
    <property type="evidence" value="ECO:0007669"/>
    <property type="project" value="InterPro"/>
</dbReference>
<evidence type="ECO:0000259" key="4">
    <source>
        <dbReference type="PROSITE" id="PS51085"/>
    </source>
</evidence>
<protein>
    <submittedName>
        <fullName evidence="6">2Fe-2S iron-sulfur cluster binding domain-containing protein</fullName>
    </submittedName>
</protein>
<name>A0A6H1UDE4_9GAMM</name>
<dbReference type="SUPFAM" id="SSF54292">
    <property type="entry name" value="2Fe-2S ferredoxin-like"/>
    <property type="match status" value="1"/>
</dbReference>
<keyword evidence="3" id="KW-1133">Transmembrane helix</keyword>
<dbReference type="InterPro" id="IPR001041">
    <property type="entry name" value="2Fe-2S_ferredoxin-type"/>
</dbReference>
<dbReference type="InterPro" id="IPR005804">
    <property type="entry name" value="FA_desaturase_dom"/>
</dbReference>
<evidence type="ECO:0000256" key="3">
    <source>
        <dbReference type="SAM" id="Phobius"/>
    </source>
</evidence>
<reference evidence="6 7" key="1">
    <citation type="submission" date="2020-04" db="EMBL/GenBank/DDBJ databases">
        <title>Ferrimonas sp. S7 isolated from sea water.</title>
        <authorList>
            <person name="Bae S.S."/>
            <person name="Baek K."/>
        </authorList>
    </citation>
    <scope>NUCLEOTIDE SEQUENCE [LARGE SCALE GENOMIC DNA]</scope>
    <source>
        <strain evidence="6 7">S7</strain>
    </source>
</reference>
<feature type="transmembrane region" description="Helical" evidence="3">
    <location>
        <begin position="87"/>
        <end position="105"/>
    </location>
</feature>
<dbReference type="RefSeq" id="WP_168660366.1">
    <property type="nucleotide sequence ID" value="NZ_CP051180.1"/>
</dbReference>
<dbReference type="SUPFAM" id="SSF63380">
    <property type="entry name" value="Riboflavin synthase domain-like"/>
    <property type="match status" value="1"/>
</dbReference>
<dbReference type="InterPro" id="IPR001433">
    <property type="entry name" value="OxRdtase_FAD/NAD-bd"/>
</dbReference>
<gene>
    <name evidence="6" type="ORF">HER31_09590</name>
</gene>
<dbReference type="InterPro" id="IPR008333">
    <property type="entry name" value="Cbr1-like_FAD-bd_dom"/>
</dbReference>
<dbReference type="InterPro" id="IPR017938">
    <property type="entry name" value="Riboflavin_synthase-like_b-brl"/>
</dbReference>
<evidence type="ECO:0000313" key="6">
    <source>
        <dbReference type="EMBL" id="QIZ77105.1"/>
    </source>
</evidence>
<dbReference type="CDD" id="cd00207">
    <property type="entry name" value="fer2"/>
    <property type="match status" value="1"/>
</dbReference>
<feature type="domain" description="FAD-binding FR-type" evidence="5">
    <location>
        <begin position="298"/>
        <end position="400"/>
    </location>
</feature>
<dbReference type="SUPFAM" id="SSF52343">
    <property type="entry name" value="Ferredoxin reductase-like, C-terminal NADP-linked domain"/>
    <property type="match status" value="1"/>
</dbReference>
<evidence type="ECO:0000259" key="5">
    <source>
        <dbReference type="PROSITE" id="PS51384"/>
    </source>
</evidence>
<dbReference type="PROSITE" id="PS51384">
    <property type="entry name" value="FAD_FR"/>
    <property type="match status" value="1"/>
</dbReference>
<organism evidence="6 7">
    <name type="scientific">Ferrimonas lipolytica</name>
    <dbReference type="NCBI Taxonomy" id="2724191"/>
    <lineage>
        <taxon>Bacteria</taxon>
        <taxon>Pseudomonadati</taxon>
        <taxon>Pseudomonadota</taxon>
        <taxon>Gammaproteobacteria</taxon>
        <taxon>Alteromonadales</taxon>
        <taxon>Ferrimonadaceae</taxon>
        <taxon>Ferrimonas</taxon>
    </lineage>
</organism>
<keyword evidence="7" id="KW-1185">Reference proteome</keyword>
<feature type="transmembrane region" description="Helical" evidence="3">
    <location>
        <begin position="46"/>
        <end position="66"/>
    </location>
</feature>
<dbReference type="Pfam" id="PF00111">
    <property type="entry name" value="Fer2"/>
    <property type="match status" value="1"/>
</dbReference>
<comment type="cofactor">
    <cofactor evidence="2">
        <name>[2Fe-2S] cluster</name>
        <dbReference type="ChEBI" id="CHEBI:190135"/>
    </cofactor>
</comment>
<dbReference type="InterPro" id="IPR012675">
    <property type="entry name" value="Beta-grasp_dom_sf"/>
</dbReference>
<feature type="transmembrane region" description="Helical" evidence="3">
    <location>
        <begin position="191"/>
        <end position="211"/>
    </location>
</feature>
<dbReference type="PRINTS" id="PR00410">
    <property type="entry name" value="PHEHYDRXLASE"/>
</dbReference>
<dbReference type="Proteomes" id="UP000501602">
    <property type="component" value="Chromosome"/>
</dbReference>
<dbReference type="InterPro" id="IPR006058">
    <property type="entry name" value="2Fe2S_fd_BS"/>
</dbReference>
<dbReference type="PROSITE" id="PS00197">
    <property type="entry name" value="2FE2S_FER_1"/>
    <property type="match status" value="1"/>
</dbReference>
<dbReference type="PANTHER" id="PTHR47354:SF5">
    <property type="entry name" value="PROTEIN RFBI"/>
    <property type="match status" value="1"/>
</dbReference>
<dbReference type="InterPro" id="IPR036010">
    <property type="entry name" value="2Fe-2S_ferredoxin-like_sf"/>
</dbReference>
<keyword evidence="1" id="KW-0830">Ubiquinone</keyword>
<dbReference type="PROSITE" id="PS51085">
    <property type="entry name" value="2FE2S_FER_2"/>
    <property type="match status" value="1"/>
</dbReference>
<dbReference type="Pfam" id="PF00175">
    <property type="entry name" value="NAD_binding_1"/>
    <property type="match status" value="1"/>
</dbReference>
<feature type="transmembrane region" description="Helical" evidence="3">
    <location>
        <begin position="17"/>
        <end position="40"/>
    </location>
</feature>
<dbReference type="GO" id="GO:0051537">
    <property type="term" value="F:2 iron, 2 sulfur cluster binding"/>
    <property type="evidence" value="ECO:0007669"/>
    <property type="project" value="InterPro"/>
</dbReference>
<dbReference type="GO" id="GO:0016491">
    <property type="term" value="F:oxidoreductase activity"/>
    <property type="evidence" value="ECO:0007669"/>
    <property type="project" value="InterPro"/>
</dbReference>
<keyword evidence="3" id="KW-0472">Membrane</keyword>
<dbReference type="Gene3D" id="2.40.30.10">
    <property type="entry name" value="Translation factors"/>
    <property type="match status" value="1"/>
</dbReference>
<dbReference type="Gene3D" id="3.40.50.80">
    <property type="entry name" value="Nucleotide-binding domain of ferredoxin-NADP reductase (FNR) module"/>
    <property type="match status" value="1"/>
</dbReference>
<dbReference type="InterPro" id="IPR050415">
    <property type="entry name" value="MRET"/>
</dbReference>
<evidence type="ECO:0000313" key="7">
    <source>
        <dbReference type="Proteomes" id="UP000501602"/>
    </source>
</evidence>
<keyword evidence="3" id="KW-0812">Transmembrane</keyword>
<dbReference type="AlphaFoldDB" id="A0A6H1UDE4"/>